<evidence type="ECO:0000313" key="3">
    <source>
        <dbReference type="Proteomes" id="UP000001075"/>
    </source>
</evidence>
<accession>G3GXI9</accession>
<proteinExistence type="predicted"/>
<organism evidence="2 3">
    <name type="scientific">Cricetulus griseus</name>
    <name type="common">Chinese hamster</name>
    <name type="synonym">Cricetulus barabensis griseus</name>
    <dbReference type="NCBI Taxonomy" id="10029"/>
    <lineage>
        <taxon>Eukaryota</taxon>
        <taxon>Metazoa</taxon>
        <taxon>Chordata</taxon>
        <taxon>Craniata</taxon>
        <taxon>Vertebrata</taxon>
        <taxon>Euteleostomi</taxon>
        <taxon>Mammalia</taxon>
        <taxon>Eutheria</taxon>
        <taxon>Euarchontoglires</taxon>
        <taxon>Glires</taxon>
        <taxon>Rodentia</taxon>
        <taxon>Myomorpha</taxon>
        <taxon>Muroidea</taxon>
        <taxon>Cricetidae</taxon>
        <taxon>Cricetinae</taxon>
        <taxon>Cricetulus</taxon>
    </lineage>
</organism>
<dbReference type="AlphaFoldDB" id="G3GXI9"/>
<evidence type="ECO:0000313" key="2">
    <source>
        <dbReference type="EMBL" id="EGV98821.1"/>
    </source>
</evidence>
<dbReference type="Proteomes" id="UP000001075">
    <property type="component" value="Unassembled WGS sequence"/>
</dbReference>
<evidence type="ECO:0000256" key="1">
    <source>
        <dbReference type="SAM" id="MobiDB-lite"/>
    </source>
</evidence>
<reference evidence="3" key="1">
    <citation type="journal article" date="2011" name="Nat. Biotechnol.">
        <title>The genomic sequence of the Chinese hamster ovary (CHO)-K1 cell line.</title>
        <authorList>
            <person name="Xu X."/>
            <person name="Nagarajan H."/>
            <person name="Lewis N.E."/>
            <person name="Pan S."/>
            <person name="Cai Z."/>
            <person name="Liu X."/>
            <person name="Chen W."/>
            <person name="Xie M."/>
            <person name="Wang W."/>
            <person name="Hammond S."/>
            <person name="Andersen M.R."/>
            <person name="Neff N."/>
            <person name="Passarelli B."/>
            <person name="Koh W."/>
            <person name="Fan H.C."/>
            <person name="Wang J."/>
            <person name="Gui Y."/>
            <person name="Lee K.H."/>
            <person name="Betenbaugh M.J."/>
            <person name="Quake S.R."/>
            <person name="Famili I."/>
            <person name="Palsson B.O."/>
            <person name="Wang J."/>
        </authorList>
    </citation>
    <scope>NUCLEOTIDE SEQUENCE [LARGE SCALE GENOMIC DNA]</scope>
    <source>
        <strain evidence="3">CHO K1 cell line</strain>
    </source>
</reference>
<dbReference type="EMBL" id="JH000060">
    <property type="protein sequence ID" value="EGV98821.1"/>
    <property type="molecule type" value="Genomic_DNA"/>
</dbReference>
<sequence length="105" mass="12249">MDSVCVWADCWSARALSGWLCQHRVKYWSTFEMWHFHPGQPRDPNPTQHHFHSGQPRNPNPTQHYFHPGQPRDPNPTQHYFHPGQPRDPNPTHVHRDSGSSGGRI</sequence>
<protein>
    <submittedName>
        <fullName evidence="2">Uncharacterized protein</fullName>
    </submittedName>
</protein>
<name>G3GXI9_CRIGR</name>
<dbReference type="InParanoid" id="G3GXI9"/>
<gene>
    <name evidence="2" type="ORF">I79_002481</name>
</gene>
<feature type="region of interest" description="Disordered" evidence="1">
    <location>
        <begin position="38"/>
        <end position="105"/>
    </location>
</feature>